<protein>
    <submittedName>
        <fullName evidence="1">Clan AA aspartic protease</fullName>
    </submittedName>
</protein>
<comment type="caution">
    <text evidence="1">The sequence shown here is derived from an EMBL/GenBank/DDBJ whole genome shotgun (WGS) entry which is preliminary data.</text>
</comment>
<reference evidence="2" key="1">
    <citation type="submission" date="2018-04" db="EMBL/GenBank/DDBJ databases">
        <authorList>
            <person name="Cornet L."/>
        </authorList>
    </citation>
    <scope>NUCLEOTIDE SEQUENCE [LARGE SCALE GENOMIC DNA]</scope>
</reference>
<dbReference type="GO" id="GO:0008233">
    <property type="term" value="F:peptidase activity"/>
    <property type="evidence" value="ECO:0007669"/>
    <property type="project" value="UniProtKB-KW"/>
</dbReference>
<dbReference type="Proteomes" id="UP000249081">
    <property type="component" value="Unassembled WGS sequence"/>
</dbReference>
<dbReference type="GO" id="GO:0006508">
    <property type="term" value="P:proteolysis"/>
    <property type="evidence" value="ECO:0007669"/>
    <property type="project" value="UniProtKB-KW"/>
</dbReference>
<proteinExistence type="predicted"/>
<reference evidence="1 2" key="2">
    <citation type="submission" date="2018-06" db="EMBL/GenBank/DDBJ databases">
        <title>Metagenomic assembly of (sub)arctic Cyanobacteria and their associated microbiome from non-axenic cultures.</title>
        <authorList>
            <person name="Baurain D."/>
        </authorList>
    </citation>
    <scope>NUCLEOTIDE SEQUENCE [LARGE SCALE GENOMIC DNA]</scope>
    <source>
        <strain evidence="1">ULC041bin1</strain>
    </source>
</reference>
<dbReference type="AlphaFoldDB" id="A0A2W4WC50"/>
<dbReference type="EMBL" id="QBMN01000048">
    <property type="protein sequence ID" value="PZO42466.1"/>
    <property type="molecule type" value="Genomic_DNA"/>
</dbReference>
<sequence length="122" mass="13111">MIVGQVNSEREAIVELVVIGNNNLAKTIHAVIDTGCTGFLTLSPALTLELQLTWYMQQQGMLGDGSVRLFNVYEASIIWDGQERAIEVNEADADCLVGMGLMEGYGPVIRNVPGGVVTLSSL</sequence>
<evidence type="ECO:0000313" key="2">
    <source>
        <dbReference type="Proteomes" id="UP000249081"/>
    </source>
</evidence>
<organism evidence="1 2">
    <name type="scientific">Shackletoniella antarctica</name>
    <dbReference type="NCBI Taxonomy" id="268115"/>
    <lineage>
        <taxon>Bacteria</taxon>
        <taxon>Bacillati</taxon>
        <taxon>Cyanobacteriota</taxon>
        <taxon>Cyanophyceae</taxon>
        <taxon>Oculatellales</taxon>
        <taxon>Oculatellaceae</taxon>
        <taxon>Shackletoniella</taxon>
    </lineage>
</organism>
<accession>A0A2W4WC50</accession>
<keyword evidence="1" id="KW-0645">Protease</keyword>
<keyword evidence="1" id="KW-0378">Hydrolase</keyword>
<name>A0A2W4WC50_9CYAN</name>
<gene>
    <name evidence="1" type="ORF">DCF17_08890</name>
</gene>
<evidence type="ECO:0000313" key="1">
    <source>
        <dbReference type="EMBL" id="PZO42466.1"/>
    </source>
</evidence>